<dbReference type="InterPro" id="IPR044808">
    <property type="entry name" value="ERF_plant"/>
</dbReference>
<evidence type="ECO:0000259" key="7">
    <source>
        <dbReference type="PROSITE" id="PS51032"/>
    </source>
</evidence>
<accession>A0A8T2Q671</accession>
<comment type="caution">
    <text evidence="8">The sequence shown here is derived from an EMBL/GenBank/DDBJ whole genome shotgun (WGS) entry which is preliminary data.</text>
</comment>
<evidence type="ECO:0000313" key="8">
    <source>
        <dbReference type="EMBL" id="KAH7279452.1"/>
    </source>
</evidence>
<protein>
    <recommendedName>
        <fullName evidence="7">AP2/ERF domain-containing protein</fullName>
    </recommendedName>
</protein>
<dbReference type="GO" id="GO:0003677">
    <property type="term" value="F:DNA binding"/>
    <property type="evidence" value="ECO:0007669"/>
    <property type="project" value="UniProtKB-KW"/>
</dbReference>
<dbReference type="FunFam" id="3.30.730.10:FF:000001">
    <property type="entry name" value="Ethylene-responsive transcription factor 2"/>
    <property type="match status" value="1"/>
</dbReference>
<evidence type="ECO:0000313" key="9">
    <source>
        <dbReference type="Proteomes" id="UP000825935"/>
    </source>
</evidence>
<proteinExistence type="predicted"/>
<dbReference type="GO" id="GO:0005634">
    <property type="term" value="C:nucleus"/>
    <property type="evidence" value="ECO:0007669"/>
    <property type="project" value="UniProtKB-SubCell"/>
</dbReference>
<evidence type="ECO:0000256" key="4">
    <source>
        <dbReference type="ARBA" id="ARBA00023163"/>
    </source>
</evidence>
<dbReference type="GO" id="GO:0009873">
    <property type="term" value="P:ethylene-activated signaling pathway"/>
    <property type="evidence" value="ECO:0007669"/>
    <property type="project" value="InterPro"/>
</dbReference>
<dbReference type="PANTHER" id="PTHR31190:SF473">
    <property type="entry name" value="OS05G0437100 PROTEIN"/>
    <property type="match status" value="1"/>
</dbReference>
<feature type="region of interest" description="Disordered" evidence="6">
    <location>
        <begin position="137"/>
        <end position="163"/>
    </location>
</feature>
<reference evidence="8" key="1">
    <citation type="submission" date="2021-08" db="EMBL/GenBank/DDBJ databases">
        <title>WGS assembly of Ceratopteris richardii.</title>
        <authorList>
            <person name="Marchant D.B."/>
            <person name="Chen G."/>
            <person name="Jenkins J."/>
            <person name="Shu S."/>
            <person name="Leebens-Mack J."/>
            <person name="Grimwood J."/>
            <person name="Schmutz J."/>
            <person name="Soltis P."/>
            <person name="Soltis D."/>
            <person name="Chen Z.-H."/>
        </authorList>
    </citation>
    <scope>NUCLEOTIDE SEQUENCE</scope>
    <source>
        <strain evidence="8">Whitten #5841</strain>
        <tissue evidence="8">Leaf</tissue>
    </source>
</reference>
<evidence type="ECO:0000256" key="3">
    <source>
        <dbReference type="ARBA" id="ARBA00023125"/>
    </source>
</evidence>
<dbReference type="SUPFAM" id="SSF54171">
    <property type="entry name" value="DNA-binding domain"/>
    <property type="match status" value="1"/>
</dbReference>
<dbReference type="Proteomes" id="UP000825935">
    <property type="component" value="Chromosome 37"/>
</dbReference>
<name>A0A8T2Q671_CERRI</name>
<feature type="compositionally biased region" description="Polar residues" evidence="6">
    <location>
        <begin position="541"/>
        <end position="551"/>
    </location>
</feature>
<dbReference type="Gene3D" id="3.30.730.10">
    <property type="entry name" value="AP2/ERF domain"/>
    <property type="match status" value="1"/>
</dbReference>
<dbReference type="OrthoDB" id="1992661at2759"/>
<dbReference type="AlphaFoldDB" id="A0A8T2Q671"/>
<dbReference type="InterPro" id="IPR001471">
    <property type="entry name" value="AP2/ERF_dom"/>
</dbReference>
<dbReference type="InterPro" id="IPR036955">
    <property type="entry name" value="AP2/ERF_dom_sf"/>
</dbReference>
<dbReference type="EMBL" id="CM035442">
    <property type="protein sequence ID" value="KAH7279452.1"/>
    <property type="molecule type" value="Genomic_DNA"/>
</dbReference>
<dbReference type="SMART" id="SM00380">
    <property type="entry name" value="AP2"/>
    <property type="match status" value="1"/>
</dbReference>
<feature type="domain" description="AP2/ERF" evidence="7">
    <location>
        <begin position="161"/>
        <end position="218"/>
    </location>
</feature>
<dbReference type="Pfam" id="PF00847">
    <property type="entry name" value="AP2"/>
    <property type="match status" value="1"/>
</dbReference>
<sequence>MSNIPPPCSQTDTELYQIISALIHVSGSSNPPESQDKQTSPAVAPVVGASSTNYREGRNLGTITNTFSDPAAMPGVRLEERQHHESLRSTQYDAHASSFVDILAPPGACKDEVCHSQDTSPVDCFSVDDTAELVQEHPGEAGEVKRAGEDETGGSQLQRRRYRGVRRRPWGKWAAEIRDPKKAARVWLGTFETAQAAALAYDNAAIKFRGSRAKLNFPERAHLLRNNPNFQHLDHHHQAQLQAPLTSNRQGDDIDVRSLNMQANELAQWYASQANTGHLLHRASSMPAMHHPASHAELGLPCLNAESNLRRFPFSIEHAELSDRPPHSFGASQSTFPAQHYSALPTLADLQRQPGSIHQFSTGRLLEVDRWSPSQSTSYHRNLEQGQLLPSHTAQSGEMLPIAIQDVDLNTDNQWSDPTLASMIGNQYSQQPLAIEAIRTSVGLSSNVQRRLYNAVGPPTGDSVYNATPQISRDSFPQQQQLDTYYPFRERQYPASLGRSYHAFHPSMPPQFHSTEQDLRVGKEGNMDEDDGGKGKDFSLMSGSTWKHTDM</sequence>
<comment type="subcellular location">
    <subcellularLocation>
        <location evidence="1">Nucleus</location>
    </subcellularLocation>
</comment>
<keyword evidence="5" id="KW-0539">Nucleus</keyword>
<feature type="region of interest" description="Disordered" evidence="6">
    <location>
        <begin position="523"/>
        <end position="551"/>
    </location>
</feature>
<gene>
    <name evidence="8" type="ORF">KP509_37G020100</name>
</gene>
<dbReference type="GO" id="GO:0003700">
    <property type="term" value="F:DNA-binding transcription factor activity"/>
    <property type="evidence" value="ECO:0007669"/>
    <property type="project" value="InterPro"/>
</dbReference>
<keyword evidence="2" id="KW-0805">Transcription regulation</keyword>
<dbReference type="PROSITE" id="PS51032">
    <property type="entry name" value="AP2_ERF"/>
    <property type="match status" value="1"/>
</dbReference>
<feature type="compositionally biased region" description="Basic and acidic residues" evidence="6">
    <location>
        <begin position="137"/>
        <end position="149"/>
    </location>
</feature>
<dbReference type="CDD" id="cd00018">
    <property type="entry name" value="AP2"/>
    <property type="match status" value="1"/>
</dbReference>
<keyword evidence="9" id="KW-1185">Reference proteome</keyword>
<evidence type="ECO:0000256" key="2">
    <source>
        <dbReference type="ARBA" id="ARBA00023015"/>
    </source>
</evidence>
<keyword evidence="4" id="KW-0804">Transcription</keyword>
<evidence type="ECO:0000256" key="6">
    <source>
        <dbReference type="SAM" id="MobiDB-lite"/>
    </source>
</evidence>
<evidence type="ECO:0000256" key="1">
    <source>
        <dbReference type="ARBA" id="ARBA00004123"/>
    </source>
</evidence>
<dbReference type="InterPro" id="IPR016177">
    <property type="entry name" value="DNA-bd_dom_sf"/>
</dbReference>
<evidence type="ECO:0000256" key="5">
    <source>
        <dbReference type="ARBA" id="ARBA00023242"/>
    </source>
</evidence>
<keyword evidence="3" id="KW-0238">DNA-binding</keyword>
<feature type="compositionally biased region" description="Basic and acidic residues" evidence="6">
    <location>
        <begin position="523"/>
        <end position="537"/>
    </location>
</feature>
<dbReference type="PANTHER" id="PTHR31190">
    <property type="entry name" value="DNA-BINDING DOMAIN"/>
    <property type="match status" value="1"/>
</dbReference>
<dbReference type="PRINTS" id="PR00367">
    <property type="entry name" value="ETHRSPELEMNT"/>
</dbReference>
<organism evidence="8 9">
    <name type="scientific">Ceratopteris richardii</name>
    <name type="common">Triangle waterfern</name>
    <dbReference type="NCBI Taxonomy" id="49495"/>
    <lineage>
        <taxon>Eukaryota</taxon>
        <taxon>Viridiplantae</taxon>
        <taxon>Streptophyta</taxon>
        <taxon>Embryophyta</taxon>
        <taxon>Tracheophyta</taxon>
        <taxon>Polypodiopsida</taxon>
        <taxon>Polypodiidae</taxon>
        <taxon>Polypodiales</taxon>
        <taxon>Pteridineae</taxon>
        <taxon>Pteridaceae</taxon>
        <taxon>Parkerioideae</taxon>
        <taxon>Ceratopteris</taxon>
    </lineage>
</organism>